<dbReference type="InterPro" id="IPR043502">
    <property type="entry name" value="DNA/RNA_pol_sf"/>
</dbReference>
<dbReference type="PANTHER" id="PTHR34047">
    <property type="entry name" value="NUCLEAR INTRON MATURASE 1, MITOCHONDRIAL-RELATED"/>
    <property type="match status" value="1"/>
</dbReference>
<evidence type="ECO:0000259" key="1">
    <source>
        <dbReference type="Pfam" id="PF08388"/>
    </source>
</evidence>
<accession>A0A415SAR2</accession>
<proteinExistence type="predicted"/>
<evidence type="ECO:0000313" key="2">
    <source>
        <dbReference type="EMBL" id="RHM77663.1"/>
    </source>
</evidence>
<dbReference type="SUPFAM" id="SSF56672">
    <property type="entry name" value="DNA/RNA polymerases"/>
    <property type="match status" value="1"/>
</dbReference>
<name>A0A415SAR2_MEDGN</name>
<dbReference type="Pfam" id="PF08388">
    <property type="entry name" value="GIIM"/>
    <property type="match status" value="1"/>
</dbReference>
<reference evidence="2 3" key="1">
    <citation type="submission" date="2018-08" db="EMBL/GenBank/DDBJ databases">
        <title>A genome reference for cultivated species of the human gut microbiota.</title>
        <authorList>
            <person name="Zou Y."/>
            <person name="Xue W."/>
            <person name="Luo G."/>
        </authorList>
    </citation>
    <scope>NUCLEOTIDE SEQUENCE [LARGE SCALE GENOMIC DNA]</scope>
    <source>
        <strain evidence="2 3">AF33-12</strain>
    </source>
</reference>
<organism evidence="2 3">
    <name type="scientific">Mediterraneibacter gnavus</name>
    <name type="common">Ruminococcus gnavus</name>
    <dbReference type="NCBI Taxonomy" id="33038"/>
    <lineage>
        <taxon>Bacteria</taxon>
        <taxon>Bacillati</taxon>
        <taxon>Bacillota</taxon>
        <taxon>Clostridia</taxon>
        <taxon>Lachnospirales</taxon>
        <taxon>Lachnospiraceae</taxon>
        <taxon>Mediterraneibacter</taxon>
    </lineage>
</organism>
<gene>
    <name evidence="2" type="ORF">DWZ50_06890</name>
</gene>
<dbReference type="AlphaFoldDB" id="A0A415SAR2"/>
<protein>
    <recommendedName>
        <fullName evidence="1">Group II intron maturase-specific domain-containing protein</fullName>
    </recommendedName>
</protein>
<evidence type="ECO:0000313" key="3">
    <source>
        <dbReference type="Proteomes" id="UP000285610"/>
    </source>
</evidence>
<dbReference type="PANTHER" id="PTHR34047:SF8">
    <property type="entry name" value="PROTEIN YKFC"/>
    <property type="match status" value="1"/>
</dbReference>
<comment type="caution">
    <text evidence="2">The sequence shown here is derived from an EMBL/GenBank/DDBJ whole genome shotgun (WGS) entry which is preliminary data.</text>
</comment>
<dbReference type="InterPro" id="IPR013597">
    <property type="entry name" value="Mat_intron_G2"/>
</dbReference>
<feature type="domain" description="Group II intron maturase-specific" evidence="1">
    <location>
        <begin position="66"/>
        <end position="142"/>
    </location>
</feature>
<sequence>MTARNKETLSEIQQMIEKFMEERGLKLSDEKTVITNINDGFDFLGWNFRKFKEKLLIQPSRKSKQKVTKSLSRTVKYYHEASQELLIIKLNQITRGWAEYHHSVCAKKTYALIDHRLWEMLWKWAKRRHPRKGRKWIKNRYWHPKENREWSFRTDRAILYQMMDMPIVRIRSLDLKKNPFLDSDYFERRRKQHKKDKETAYFSSTAALSGYYAL</sequence>
<dbReference type="InterPro" id="IPR051083">
    <property type="entry name" value="GrpII_Intron_Splice-Mob/Def"/>
</dbReference>
<dbReference type="Proteomes" id="UP000285610">
    <property type="component" value="Unassembled WGS sequence"/>
</dbReference>
<dbReference type="EMBL" id="QRQE01000013">
    <property type="protein sequence ID" value="RHM77663.1"/>
    <property type="molecule type" value="Genomic_DNA"/>
</dbReference>